<comment type="caution">
    <text evidence="1">The sequence shown here is derived from an EMBL/GenBank/DDBJ whole genome shotgun (WGS) entry which is preliminary data.</text>
</comment>
<gene>
    <name evidence="1" type="ORF">B296_00033482</name>
</gene>
<proteinExistence type="predicted"/>
<dbReference type="EMBL" id="AMZH03008875">
    <property type="protein sequence ID" value="RRT58027.1"/>
    <property type="molecule type" value="Genomic_DNA"/>
</dbReference>
<dbReference type="AlphaFoldDB" id="A0A426Z224"/>
<protein>
    <submittedName>
        <fullName evidence="1">Uncharacterized protein</fullName>
    </submittedName>
</protein>
<sequence>MLRSPATDHDTACSVSQTRHGHRGWLAALNPPSNPSLVSRTSLARVSAAALSPSSSLRRHLPLLIPSRYSFLFRRLKFS</sequence>
<accession>A0A426Z224</accession>
<reference evidence="1 2" key="1">
    <citation type="journal article" date="2014" name="Agronomy (Basel)">
        <title>A Draft Genome Sequence for Ensete ventricosum, the Drought-Tolerant Tree Against Hunger.</title>
        <authorList>
            <person name="Harrison J."/>
            <person name="Moore K.A."/>
            <person name="Paszkiewicz K."/>
            <person name="Jones T."/>
            <person name="Grant M."/>
            <person name="Ambacheew D."/>
            <person name="Muzemil S."/>
            <person name="Studholme D.J."/>
        </authorList>
    </citation>
    <scope>NUCLEOTIDE SEQUENCE [LARGE SCALE GENOMIC DNA]</scope>
</reference>
<evidence type="ECO:0000313" key="1">
    <source>
        <dbReference type="EMBL" id="RRT58027.1"/>
    </source>
</evidence>
<name>A0A426Z224_ENSVE</name>
<organism evidence="1 2">
    <name type="scientific">Ensete ventricosum</name>
    <name type="common">Abyssinian banana</name>
    <name type="synonym">Musa ensete</name>
    <dbReference type="NCBI Taxonomy" id="4639"/>
    <lineage>
        <taxon>Eukaryota</taxon>
        <taxon>Viridiplantae</taxon>
        <taxon>Streptophyta</taxon>
        <taxon>Embryophyta</taxon>
        <taxon>Tracheophyta</taxon>
        <taxon>Spermatophyta</taxon>
        <taxon>Magnoliopsida</taxon>
        <taxon>Liliopsida</taxon>
        <taxon>Zingiberales</taxon>
        <taxon>Musaceae</taxon>
        <taxon>Ensete</taxon>
    </lineage>
</organism>
<evidence type="ECO:0000313" key="2">
    <source>
        <dbReference type="Proteomes" id="UP000287651"/>
    </source>
</evidence>
<dbReference type="Proteomes" id="UP000287651">
    <property type="component" value="Unassembled WGS sequence"/>
</dbReference>